<name>A0A5C5BAM7_9MICO</name>
<feature type="compositionally biased region" description="Low complexity" evidence="1">
    <location>
        <begin position="867"/>
        <end position="882"/>
    </location>
</feature>
<evidence type="ECO:0000259" key="3">
    <source>
        <dbReference type="Pfam" id="PF14403"/>
    </source>
</evidence>
<dbReference type="Gene3D" id="3.40.50.11290">
    <property type="match status" value="1"/>
</dbReference>
<dbReference type="OrthoDB" id="9803842at2"/>
<dbReference type="SUPFAM" id="SSF56059">
    <property type="entry name" value="Glutathione synthetase ATP-binding domain-like"/>
    <property type="match status" value="1"/>
</dbReference>
<evidence type="ECO:0000256" key="1">
    <source>
        <dbReference type="SAM" id="MobiDB-lite"/>
    </source>
</evidence>
<accession>A0A5C5BAM7</accession>
<gene>
    <name evidence="4" type="ORF">FH969_09785</name>
</gene>
<keyword evidence="5" id="KW-1185">Reference proteome</keyword>
<dbReference type="Proteomes" id="UP000313849">
    <property type="component" value="Unassembled WGS sequence"/>
</dbReference>
<feature type="compositionally biased region" description="Gly residues" evidence="1">
    <location>
        <begin position="850"/>
        <end position="866"/>
    </location>
</feature>
<proteinExistence type="predicted"/>
<dbReference type="PANTHER" id="PTHR34595:SF2">
    <property type="entry name" value="BLR2978 PROTEIN"/>
    <property type="match status" value="1"/>
</dbReference>
<dbReference type="AlphaFoldDB" id="A0A5C5BAM7"/>
<dbReference type="EMBL" id="VENP01000034">
    <property type="protein sequence ID" value="TNU73751.1"/>
    <property type="molecule type" value="Genomic_DNA"/>
</dbReference>
<dbReference type="PANTHER" id="PTHR34595">
    <property type="entry name" value="BLR5612 PROTEIN"/>
    <property type="match status" value="1"/>
</dbReference>
<evidence type="ECO:0000313" key="5">
    <source>
        <dbReference type="Proteomes" id="UP000313849"/>
    </source>
</evidence>
<sequence>MTDLLASYRAAGPGHDEMLQSTGAAREAWALMAELAGLSDGVQLADRARDVAGLLQDSGVRQGAGPEERPWLLDPIPVLFDEHEWAHVEAGLEQRALLLDHLLTDLYGEATLLTSGVVPPALVLGHPGFVRAVNDIRNPGPHQLFMVGTDLARNADGTWQVLADRAQVPIGMGFAMQDRRIIAEVLSGLYRRARIRRVGPFFQAVRRAVREAAPAGAGHNPRAVLLTPGPFSPAAFDQAYLATMLGYPLVEGEDLVVERGRVWMRSLGRLEPVDVIVRHLDAEYCDPLDLRGDSRLGVAGLVQAARDGVVTIVNPLGSGVLDNPGLLTYLPRIARQVLGEELLIPSTVTYWCGERSMCSHVIANLDRLVVRSTDGSQPAVRGWELTISQRADLAVQIAGQPHLWVGQERVEASTTPAVHGVALEARPTQLRTYAVASGEGYQVMSGGVARVARAGSDVVDPSPTDAAKDVWVLSSQPYTVTDPWVSEDAGPSPARVPTSISPGAAEDLFWFGRYTERAEGVTRLVRAVGDRFNDFAAPSQPSATAWAASHGGRHAGRQSSDGVAALAVLSTTLIEVLGPHSLSDLVLDARAAPSVGHAVARMSRCANSVRDQMSTDTWTALSSLERALSTERRRQEREGTLGTDTDVTAITARLLEGLLAIAGILAESMVRDVGWCLMDAGRRLERAQQLLDVLLATFRVERDAAVDTLVLESVLIAHESVITYRRRYQATASVETVLDLLLKDATNPRSLRFQLRKLADVLAQVPASARSTSTRDSLLADVQDLLEEMDTGAASEPDGEGHRTRLAESLESMRWRLRELGEEIARVHFTHPVPVPWLDASGTFAPVPGGSAGGSPGGLPGAGAAGDGRTTASLAVGPDGATAGAGSGGATGSSVGTVTAGAGAPTAAGAGPATASSAVGHDGEAVWSEPGRGRGES</sequence>
<comment type="caution">
    <text evidence="4">The sequence shown here is derived from an EMBL/GenBank/DDBJ whole genome shotgun (WGS) entry which is preliminary data.</text>
</comment>
<dbReference type="InterPro" id="IPR025841">
    <property type="entry name" value="CP_ATPgrasp_2"/>
</dbReference>
<organism evidence="4 5">
    <name type="scientific">Miniimonas arenae</name>
    <dbReference type="NCBI Taxonomy" id="676201"/>
    <lineage>
        <taxon>Bacteria</taxon>
        <taxon>Bacillati</taxon>
        <taxon>Actinomycetota</taxon>
        <taxon>Actinomycetes</taxon>
        <taxon>Micrococcales</taxon>
        <taxon>Beutenbergiaceae</taxon>
        <taxon>Miniimonas</taxon>
    </lineage>
</organism>
<feature type="region of interest" description="Disordered" evidence="1">
    <location>
        <begin position="848"/>
        <end position="937"/>
    </location>
</feature>
<dbReference type="Pfam" id="PF14403">
    <property type="entry name" value="CP_ATPgrasp_2"/>
    <property type="match status" value="1"/>
</dbReference>
<feature type="domain" description="DUF403" evidence="2">
    <location>
        <begin position="504"/>
        <end position="829"/>
    </location>
</feature>
<evidence type="ECO:0000259" key="2">
    <source>
        <dbReference type="Pfam" id="PF04168"/>
    </source>
</evidence>
<evidence type="ECO:0000313" key="4">
    <source>
        <dbReference type="EMBL" id="TNU73751.1"/>
    </source>
</evidence>
<feature type="compositionally biased region" description="Low complexity" evidence="1">
    <location>
        <begin position="892"/>
        <end position="920"/>
    </location>
</feature>
<dbReference type="Pfam" id="PF04168">
    <property type="entry name" value="Alpha-E"/>
    <property type="match status" value="1"/>
</dbReference>
<dbReference type="InterPro" id="IPR007296">
    <property type="entry name" value="DUF403"/>
</dbReference>
<dbReference type="InterPro" id="IPR051680">
    <property type="entry name" value="ATP-dep_Glu-Cys_Ligase-2"/>
</dbReference>
<feature type="domain" description="Circularly permuted ATP-grasp type 2" evidence="3">
    <location>
        <begin position="77"/>
        <end position="452"/>
    </location>
</feature>
<protein>
    <submittedName>
        <fullName evidence="4">Uncharacterized protein</fullName>
    </submittedName>
</protein>
<reference evidence="4 5" key="1">
    <citation type="submission" date="2019-06" db="EMBL/GenBank/DDBJ databases">
        <title>Draft genome sequence of Miniimonas arenae KCTC 19750T isolated from sea sand.</title>
        <authorList>
            <person name="Park S.-J."/>
        </authorList>
    </citation>
    <scope>NUCLEOTIDE SEQUENCE [LARGE SCALE GENOMIC DNA]</scope>
    <source>
        <strain evidence="4 5">KCTC 19750</strain>
    </source>
</reference>
<dbReference type="RefSeq" id="WP_139987109.1">
    <property type="nucleotide sequence ID" value="NZ_VENP01000034.1"/>
</dbReference>
<dbReference type="Gene3D" id="3.30.1490.270">
    <property type="match status" value="1"/>
</dbReference>